<sequence>MEGGLTGGKAGGALCIDATWTKYSTINAVVTIIIIVSSLCIVSGSNGFLNIKIISNNINNIYYIKDF</sequence>
<reference key="2">
    <citation type="submission" date="2011-03" db="EMBL/GenBank/DDBJ databases">
        <title>Complete genome sequence of the thermoacidophilic crenarchaeon Thermoproteus uzoniensis 768-20.</title>
        <authorList>
            <person name="Mardanov A.V."/>
            <person name="Gumerov V.M."/>
            <person name="Beletsky A.V."/>
            <person name="Prokofeva M.I."/>
            <person name="Bonch-Osmolovskaya E.A."/>
            <person name="Ravin N.V."/>
            <person name="Skryabin K.G."/>
        </authorList>
    </citation>
    <scope>NUCLEOTIDE SEQUENCE</scope>
    <source>
        <strain>768-20</strain>
    </source>
</reference>
<keyword evidence="1" id="KW-0812">Transmembrane</keyword>
<organism evidence="2 3">
    <name type="scientific">Thermoproteus uzoniensis (strain 768-20)</name>
    <dbReference type="NCBI Taxonomy" id="999630"/>
    <lineage>
        <taxon>Archaea</taxon>
        <taxon>Thermoproteota</taxon>
        <taxon>Thermoprotei</taxon>
        <taxon>Thermoproteales</taxon>
        <taxon>Thermoproteaceae</taxon>
        <taxon>Thermoproteus</taxon>
    </lineage>
</organism>
<keyword evidence="1" id="KW-1133">Transmembrane helix</keyword>
<keyword evidence="3" id="KW-1185">Reference proteome</keyword>
<dbReference type="KEGG" id="tuz:TUZN_1548"/>
<protein>
    <submittedName>
        <fullName evidence="2">Uncharacterized protein</fullName>
    </submittedName>
</protein>
<name>F2L289_THEU7</name>
<evidence type="ECO:0000313" key="3">
    <source>
        <dbReference type="Proteomes" id="UP000008138"/>
    </source>
</evidence>
<keyword evidence="1" id="KW-0472">Membrane</keyword>
<accession>F2L289</accession>
<evidence type="ECO:0000256" key="1">
    <source>
        <dbReference type="SAM" id="Phobius"/>
    </source>
</evidence>
<dbReference type="AlphaFoldDB" id="F2L289"/>
<dbReference type="STRING" id="999630.TUZN_1548"/>
<dbReference type="Proteomes" id="UP000008138">
    <property type="component" value="Chromosome"/>
</dbReference>
<proteinExistence type="predicted"/>
<reference evidence="2 3" key="1">
    <citation type="journal article" date="2011" name="J. Bacteriol.">
        <title>Complete genome sequence of the thermoacidophilic crenarchaeon Thermoproteus uzoniensis 768-20.</title>
        <authorList>
            <person name="Mardanov A.V."/>
            <person name="Gumerov V.M."/>
            <person name="Beletsky A.V."/>
            <person name="Prokofeva M.I."/>
            <person name="Bonch-Osmolovskaya E.A."/>
            <person name="Ravin N.V."/>
            <person name="Skryabin K.G."/>
        </authorList>
    </citation>
    <scope>NUCLEOTIDE SEQUENCE [LARGE SCALE GENOMIC DNA]</scope>
    <source>
        <strain evidence="2 3">768-20</strain>
    </source>
</reference>
<feature type="transmembrane region" description="Helical" evidence="1">
    <location>
        <begin position="28"/>
        <end position="49"/>
    </location>
</feature>
<dbReference type="EMBL" id="CP002590">
    <property type="protein sequence ID" value="AEA13016.1"/>
    <property type="molecule type" value="Genomic_DNA"/>
</dbReference>
<gene>
    <name evidence="2" type="ordered locus">TUZN_1548</name>
</gene>
<dbReference type="HOGENOM" id="CLU_2802482_0_0_2"/>
<evidence type="ECO:0000313" key="2">
    <source>
        <dbReference type="EMBL" id="AEA13016.1"/>
    </source>
</evidence>